<dbReference type="EMBL" id="OE000675">
    <property type="protein sequence ID" value="CAD7454676.1"/>
    <property type="molecule type" value="Genomic_DNA"/>
</dbReference>
<reference evidence="1" key="1">
    <citation type="submission" date="2020-11" db="EMBL/GenBank/DDBJ databases">
        <authorList>
            <person name="Tran Van P."/>
        </authorList>
    </citation>
    <scope>NUCLEOTIDE SEQUENCE</scope>
</reference>
<dbReference type="AlphaFoldDB" id="A0A7R9FLF9"/>
<organism evidence="1">
    <name type="scientific">Timema tahoe</name>
    <dbReference type="NCBI Taxonomy" id="61484"/>
    <lineage>
        <taxon>Eukaryota</taxon>
        <taxon>Metazoa</taxon>
        <taxon>Ecdysozoa</taxon>
        <taxon>Arthropoda</taxon>
        <taxon>Hexapoda</taxon>
        <taxon>Insecta</taxon>
        <taxon>Pterygota</taxon>
        <taxon>Neoptera</taxon>
        <taxon>Polyneoptera</taxon>
        <taxon>Phasmatodea</taxon>
        <taxon>Timematodea</taxon>
        <taxon>Timematoidea</taxon>
        <taxon>Timematidae</taxon>
        <taxon>Timema</taxon>
    </lineage>
</organism>
<sequence length="83" mass="9736">MLELYQVDGGNQHMSNIKLKVKTNTFKKKRKIYFSKPRTNQFLVTFTTIAYTLKSNFKSKFKGGILGRLFRGPLKKPHLRKKT</sequence>
<gene>
    <name evidence="1" type="ORF">TTEB3V08_LOCUS2773</name>
</gene>
<accession>A0A7R9FLF9</accession>
<proteinExistence type="predicted"/>
<protein>
    <submittedName>
        <fullName evidence="1">Uncharacterized protein</fullName>
    </submittedName>
</protein>
<name>A0A7R9FLF9_9NEOP</name>
<evidence type="ECO:0000313" key="1">
    <source>
        <dbReference type="EMBL" id="CAD7454676.1"/>
    </source>
</evidence>